<protein>
    <submittedName>
        <fullName evidence="1">Uncharacterized protein</fullName>
    </submittedName>
</protein>
<dbReference type="EMBL" id="KI913123">
    <property type="protein sequence ID" value="ETV81706.1"/>
    <property type="molecule type" value="Genomic_DNA"/>
</dbReference>
<dbReference type="RefSeq" id="XP_009828443.1">
    <property type="nucleotide sequence ID" value="XM_009830141.1"/>
</dbReference>
<proteinExistence type="predicted"/>
<accession>W4GQT8</accession>
<dbReference type="GeneID" id="20807305"/>
<name>W4GQT8_APHAT</name>
<dbReference type="AlphaFoldDB" id="W4GQT8"/>
<dbReference type="VEuPathDB" id="FungiDB:H257_05309"/>
<gene>
    <name evidence="1" type="ORF">H257_05309</name>
</gene>
<evidence type="ECO:0000313" key="1">
    <source>
        <dbReference type="EMBL" id="ETV81706.1"/>
    </source>
</evidence>
<reference evidence="1" key="1">
    <citation type="submission" date="2013-12" db="EMBL/GenBank/DDBJ databases">
        <title>The Genome Sequence of Aphanomyces astaci APO3.</title>
        <authorList>
            <consortium name="The Broad Institute Genomics Platform"/>
            <person name="Russ C."/>
            <person name="Tyler B."/>
            <person name="van West P."/>
            <person name="Dieguez-Uribeondo J."/>
            <person name="Young S.K."/>
            <person name="Zeng Q."/>
            <person name="Gargeya S."/>
            <person name="Fitzgerald M."/>
            <person name="Abouelleil A."/>
            <person name="Alvarado L."/>
            <person name="Chapman S.B."/>
            <person name="Gainer-Dewar J."/>
            <person name="Goldberg J."/>
            <person name="Griggs A."/>
            <person name="Gujja S."/>
            <person name="Hansen M."/>
            <person name="Howarth C."/>
            <person name="Imamovic A."/>
            <person name="Ireland A."/>
            <person name="Larimer J."/>
            <person name="McCowan C."/>
            <person name="Murphy C."/>
            <person name="Pearson M."/>
            <person name="Poon T.W."/>
            <person name="Priest M."/>
            <person name="Roberts A."/>
            <person name="Saif S."/>
            <person name="Shea T."/>
            <person name="Sykes S."/>
            <person name="Wortman J."/>
            <person name="Nusbaum C."/>
            <person name="Birren B."/>
        </authorList>
    </citation>
    <scope>NUCLEOTIDE SEQUENCE [LARGE SCALE GENOMIC DNA]</scope>
    <source>
        <strain evidence="1">APO3</strain>
    </source>
</reference>
<organism evidence="1">
    <name type="scientific">Aphanomyces astaci</name>
    <name type="common">Crayfish plague agent</name>
    <dbReference type="NCBI Taxonomy" id="112090"/>
    <lineage>
        <taxon>Eukaryota</taxon>
        <taxon>Sar</taxon>
        <taxon>Stramenopiles</taxon>
        <taxon>Oomycota</taxon>
        <taxon>Saprolegniomycetes</taxon>
        <taxon>Saprolegniales</taxon>
        <taxon>Verrucalvaceae</taxon>
        <taxon>Aphanomyces</taxon>
    </lineage>
</organism>
<sequence>MVEEVLHERARVGVTRGCLDKAEASLGRERRQLGGSGPLVVMELLQFRVEHLARMTSTHHINGNSAAVNVHAEVVHAAGEVGGEVLHRDDVQVHPSCFSHNQRRRCGVFVRRE</sequence>